<evidence type="ECO:0000313" key="3">
    <source>
        <dbReference type="Proteomes" id="UP000462501"/>
    </source>
</evidence>
<sequence>MLNDGTLFFYIFSLTCLGILATAWVCEKSKIFDEMVLFSRLIAKSLITGVAASGGAVSMYMRQDISHFDFYIVFLNILFFYLCFKFCAAYATAYLAKWHYVLYERSAMRHKKYLSIANLQQYINGFLIPNFPKHTEEVICYFIRKCSEYSFKNNLEWRETE</sequence>
<feature type="transmembrane region" description="Helical" evidence="1">
    <location>
        <begin position="70"/>
        <end position="96"/>
    </location>
</feature>
<comment type="caution">
    <text evidence="2">The sequence shown here is derived from an EMBL/GenBank/DDBJ whole genome shotgun (WGS) entry which is preliminary data.</text>
</comment>
<name>A0A845SLM9_9FIRM</name>
<reference evidence="2 3" key="1">
    <citation type="submission" date="2019-06" db="EMBL/GenBank/DDBJ databases">
        <title>Draft genome sequences of 15 bacterial species constituting the stable defined intestinal microbiota of the GM15 gnotobiotic mouse model.</title>
        <authorList>
            <person name="Elie C."/>
            <person name="Mathieu A."/>
            <person name="Saliou A."/>
            <person name="Darnaud M."/>
            <person name="Leulier F."/>
            <person name="Tamellini A."/>
        </authorList>
    </citation>
    <scope>NUCLEOTIDE SEQUENCE [LARGE SCALE GENOMIC DNA]</scope>
    <source>
        <strain evidence="2 3">JM4-15</strain>
    </source>
</reference>
<dbReference type="RefSeq" id="WP_162220203.1">
    <property type="nucleotide sequence ID" value="NZ_VIQT01000002.1"/>
</dbReference>
<dbReference type="EMBL" id="VIQT01000002">
    <property type="protein sequence ID" value="NDO37719.1"/>
    <property type="molecule type" value="Genomic_DNA"/>
</dbReference>
<gene>
    <name evidence="2" type="ORF">FMM72_00400</name>
</gene>
<feature type="transmembrane region" description="Helical" evidence="1">
    <location>
        <begin position="6"/>
        <end position="25"/>
    </location>
</feature>
<dbReference type="AlphaFoldDB" id="A0A845SLM9"/>
<protein>
    <submittedName>
        <fullName evidence="2">Uncharacterized protein</fullName>
    </submittedName>
</protein>
<proteinExistence type="predicted"/>
<organism evidence="2 3">
    <name type="scientific">Anaerotruncus colihominis</name>
    <dbReference type="NCBI Taxonomy" id="169435"/>
    <lineage>
        <taxon>Bacteria</taxon>
        <taxon>Bacillati</taxon>
        <taxon>Bacillota</taxon>
        <taxon>Clostridia</taxon>
        <taxon>Eubacteriales</taxon>
        <taxon>Oscillospiraceae</taxon>
        <taxon>Anaerotruncus</taxon>
    </lineage>
</organism>
<evidence type="ECO:0000256" key="1">
    <source>
        <dbReference type="SAM" id="Phobius"/>
    </source>
</evidence>
<keyword evidence="1" id="KW-0472">Membrane</keyword>
<accession>A0A845SLM9</accession>
<keyword evidence="1" id="KW-1133">Transmembrane helix</keyword>
<keyword evidence="1" id="KW-0812">Transmembrane</keyword>
<feature type="transmembrane region" description="Helical" evidence="1">
    <location>
        <begin position="37"/>
        <end position="58"/>
    </location>
</feature>
<evidence type="ECO:0000313" key="2">
    <source>
        <dbReference type="EMBL" id="NDO37719.1"/>
    </source>
</evidence>
<dbReference type="Proteomes" id="UP000462501">
    <property type="component" value="Unassembled WGS sequence"/>
</dbReference>